<dbReference type="GO" id="GO:0016740">
    <property type="term" value="F:transferase activity"/>
    <property type="evidence" value="ECO:0007669"/>
    <property type="project" value="UniProtKB-KW"/>
</dbReference>
<comment type="caution">
    <text evidence="3">The sequence shown here is derived from an EMBL/GenBank/DDBJ whole genome shotgun (WGS) entry which is preliminary data.</text>
</comment>
<evidence type="ECO:0000313" key="4">
    <source>
        <dbReference type="Proteomes" id="UP001154282"/>
    </source>
</evidence>
<dbReference type="PANTHER" id="PTHR11907">
    <property type="entry name" value="AMIDOPHOSPHORIBOSYLTRANSFERASE"/>
    <property type="match status" value="1"/>
</dbReference>
<dbReference type="EMBL" id="CAMGYJ010000006">
    <property type="protein sequence ID" value="CAI0439578.1"/>
    <property type="molecule type" value="Genomic_DNA"/>
</dbReference>
<sequence length="131" mass="14185">MLKEAGAKEVHMRIASPPMIASCYYGVDTASPEELISNRMSVEEIRDYIGCDSLAFLEFDSLKKMLGQDSPDFCYACFSGNYPVLPKEVIVKRVGDFVDDGLSGSIDSIQGGWVQGPPVDDDSELVAPLAG</sequence>
<keyword evidence="1" id="KW-0808">Transferase</keyword>
<evidence type="ECO:0000313" key="3">
    <source>
        <dbReference type="EMBL" id="CAI0439578.1"/>
    </source>
</evidence>
<reference evidence="3" key="1">
    <citation type="submission" date="2022-08" db="EMBL/GenBank/DDBJ databases">
        <authorList>
            <person name="Gutierrez-Valencia J."/>
        </authorList>
    </citation>
    <scope>NUCLEOTIDE SEQUENCE</scope>
</reference>
<keyword evidence="2" id="KW-0315">Glutamine amidotransferase</keyword>
<dbReference type="SUPFAM" id="SSF53271">
    <property type="entry name" value="PRTase-like"/>
    <property type="match status" value="1"/>
</dbReference>
<dbReference type="InterPro" id="IPR029057">
    <property type="entry name" value="PRTase-like"/>
</dbReference>
<proteinExistence type="predicted"/>
<keyword evidence="4" id="KW-1185">Reference proteome</keyword>
<name>A0AAV0LZW5_9ROSI</name>
<dbReference type="Gene3D" id="3.40.50.2020">
    <property type="match status" value="1"/>
</dbReference>
<organism evidence="3 4">
    <name type="scientific">Linum tenue</name>
    <dbReference type="NCBI Taxonomy" id="586396"/>
    <lineage>
        <taxon>Eukaryota</taxon>
        <taxon>Viridiplantae</taxon>
        <taxon>Streptophyta</taxon>
        <taxon>Embryophyta</taxon>
        <taxon>Tracheophyta</taxon>
        <taxon>Spermatophyta</taxon>
        <taxon>Magnoliopsida</taxon>
        <taxon>eudicotyledons</taxon>
        <taxon>Gunneridae</taxon>
        <taxon>Pentapetalae</taxon>
        <taxon>rosids</taxon>
        <taxon>fabids</taxon>
        <taxon>Malpighiales</taxon>
        <taxon>Linaceae</taxon>
        <taxon>Linum</taxon>
    </lineage>
</organism>
<evidence type="ECO:0008006" key="5">
    <source>
        <dbReference type="Google" id="ProtNLM"/>
    </source>
</evidence>
<gene>
    <name evidence="3" type="ORF">LITE_LOCUS26205</name>
</gene>
<accession>A0AAV0LZW5</accession>
<evidence type="ECO:0000256" key="1">
    <source>
        <dbReference type="ARBA" id="ARBA00022679"/>
    </source>
</evidence>
<dbReference type="AlphaFoldDB" id="A0AAV0LZW5"/>
<evidence type="ECO:0000256" key="2">
    <source>
        <dbReference type="ARBA" id="ARBA00022962"/>
    </source>
</evidence>
<protein>
    <recommendedName>
        <fullName evidence="5">Amidophosphoribosyltransferase</fullName>
    </recommendedName>
</protein>
<dbReference type="Proteomes" id="UP001154282">
    <property type="component" value="Unassembled WGS sequence"/>
</dbReference>